<gene>
    <name evidence="2" type="ORF">SAMN04487948_10231</name>
</gene>
<keyword evidence="1" id="KW-0472">Membrane</keyword>
<keyword evidence="1" id="KW-0812">Transmembrane</keyword>
<organism evidence="2 3">
    <name type="scientific">Halogranum amylolyticum</name>
    <dbReference type="NCBI Taxonomy" id="660520"/>
    <lineage>
        <taxon>Archaea</taxon>
        <taxon>Methanobacteriati</taxon>
        <taxon>Methanobacteriota</taxon>
        <taxon>Stenosarchaea group</taxon>
        <taxon>Halobacteria</taxon>
        <taxon>Halobacteriales</taxon>
        <taxon>Haloferacaceae</taxon>
    </lineage>
</organism>
<dbReference type="EMBL" id="FODV01000002">
    <property type="protein sequence ID" value="SEO35522.1"/>
    <property type="molecule type" value="Genomic_DNA"/>
</dbReference>
<dbReference type="OrthoDB" id="125215at2157"/>
<feature type="transmembrane region" description="Helical" evidence="1">
    <location>
        <begin position="12"/>
        <end position="34"/>
    </location>
</feature>
<name>A0A1H8P0W9_9EURY</name>
<protein>
    <submittedName>
        <fullName evidence="2">Uncharacterized protein</fullName>
    </submittedName>
</protein>
<evidence type="ECO:0000313" key="3">
    <source>
        <dbReference type="Proteomes" id="UP000199126"/>
    </source>
</evidence>
<dbReference type="AlphaFoldDB" id="A0A1H8P0W9"/>
<evidence type="ECO:0000256" key="1">
    <source>
        <dbReference type="SAM" id="Phobius"/>
    </source>
</evidence>
<keyword evidence="3" id="KW-1185">Reference proteome</keyword>
<keyword evidence="1" id="KW-1133">Transmembrane helix</keyword>
<dbReference type="Pfam" id="PF23958">
    <property type="entry name" value="DUF7287"/>
    <property type="match status" value="1"/>
</dbReference>
<sequence>MRRSRAQTTIDFAIGAGVFLLAVAFVVAFIPGMLDPYEGIQRETVTADRVATQLSTDLLGDPNEPYTLDTDCTVAFFGDTSPTTCRFTGSDLTERISVGDTQSVDVMLVADLDDDDAATTLCWDTDSESLVEEGAAVCDVDELLVEQTSDPPTDTGSVVVAHRIVSLANTDVTLLVRMW</sequence>
<accession>A0A1H8P0W9</accession>
<evidence type="ECO:0000313" key="2">
    <source>
        <dbReference type="EMBL" id="SEO35522.1"/>
    </source>
</evidence>
<reference evidence="3" key="1">
    <citation type="submission" date="2016-10" db="EMBL/GenBank/DDBJ databases">
        <authorList>
            <person name="Varghese N."/>
            <person name="Submissions S."/>
        </authorList>
    </citation>
    <scope>NUCLEOTIDE SEQUENCE [LARGE SCALE GENOMIC DNA]</scope>
    <source>
        <strain evidence="3">CGMCC 1.10121</strain>
    </source>
</reference>
<proteinExistence type="predicted"/>
<dbReference type="RefSeq" id="WP_089821059.1">
    <property type="nucleotide sequence ID" value="NZ_FODV01000002.1"/>
</dbReference>
<dbReference type="InterPro" id="IPR056613">
    <property type="entry name" value="DUF7287"/>
</dbReference>
<dbReference type="Proteomes" id="UP000199126">
    <property type="component" value="Unassembled WGS sequence"/>
</dbReference>